<dbReference type="Proteomes" id="UP000004217">
    <property type="component" value="Unassembled WGS sequence"/>
</dbReference>
<evidence type="ECO:0000313" key="2">
    <source>
        <dbReference type="EMBL" id="EGX56665.1"/>
    </source>
</evidence>
<name>G2GIK5_9ACTN</name>
<reference evidence="2 3" key="1">
    <citation type="submission" date="2011-08" db="EMBL/GenBank/DDBJ databases">
        <authorList>
            <person name="Lin Y."/>
            <person name="Hao X."/>
            <person name="Johnstone L."/>
            <person name="Miller S.J."/>
            <person name="Wei G."/>
            <person name="Rensing C."/>
        </authorList>
    </citation>
    <scope>NUCLEOTIDE SEQUENCE [LARGE SCALE GENOMIC DNA]</scope>
    <source>
        <strain evidence="2 3">K42</strain>
    </source>
</reference>
<dbReference type="EMBL" id="AGBF01000130">
    <property type="protein sequence ID" value="EGX56665.1"/>
    <property type="molecule type" value="Genomic_DNA"/>
</dbReference>
<sequence>MRSNNGVDSRAAGLRGMLRVADLLRGGPVPHGTGDADGGPTPPDRHEAARTLCPGDPEPAPGAWRAAWADVLAEDRASLSRAGLGWVLTRLASGAVPGVDLLEVGCERLRLSRVTCDAAESGPRTPRITERSWSELPLMSAVLPAERARRLLLLAGAGPQGAAAPTASLGTALHDALCTALAGVLRAASRDEAVPLVLAVRAAGWQPLERAAESVRADSGALLCLRLPAHWPAAPDDLTAELPLPSTVWLAAAHGDGGSAAVGLVRRPLFPAGSRAGDRAPAGRDVEVAVSAPPAGAGPAVAAVVRGPAGEPAVDWRPVRMDRLALAPGSGTTLAYSLHAGHRVELRCAARHEPEATAWADLAAATARQPVQPYPVDLLLAVEIAGPRADGGGVVEARLREAAAVVTAVRAAVGDEPGLRVGLFGYRDHDPLHRPGDHDPVVHRVGMCTAAEAVRVLASWHPHPLRHDFATGLEHLPGEIRAWRHLWRADSHRVLLTVGSRPPHPPARPPRVVQRGAPVRICPDRLDWQSELRAARRHEDIVCLAVVDEPAWMGDPRAEPHLTQWAQYAWHAFGAEGRFSAGHDPERIAAAVTGPALCPPHGGTPVRLVVAGGPAGDWHHAVAG</sequence>
<keyword evidence="3" id="KW-1185">Reference proteome</keyword>
<proteinExistence type="predicted"/>
<gene>
    <name evidence="2" type="ORF">SZN_26726</name>
</gene>
<evidence type="ECO:0000313" key="3">
    <source>
        <dbReference type="Proteomes" id="UP000004217"/>
    </source>
</evidence>
<protein>
    <submittedName>
        <fullName evidence="2">Uncharacterized protein</fullName>
    </submittedName>
</protein>
<dbReference type="PATRIC" id="fig|700597.3.peg.5251"/>
<accession>G2GIK5</accession>
<comment type="caution">
    <text evidence="2">The sequence shown here is derived from an EMBL/GenBank/DDBJ whole genome shotgun (WGS) entry which is preliminary data.</text>
</comment>
<feature type="region of interest" description="Disordered" evidence="1">
    <location>
        <begin position="24"/>
        <end position="50"/>
    </location>
</feature>
<evidence type="ECO:0000256" key="1">
    <source>
        <dbReference type="SAM" id="MobiDB-lite"/>
    </source>
</evidence>
<organism evidence="2 3">
    <name type="scientific">Streptomyces zinciresistens K42</name>
    <dbReference type="NCBI Taxonomy" id="700597"/>
    <lineage>
        <taxon>Bacteria</taxon>
        <taxon>Bacillati</taxon>
        <taxon>Actinomycetota</taxon>
        <taxon>Actinomycetes</taxon>
        <taxon>Kitasatosporales</taxon>
        <taxon>Streptomycetaceae</taxon>
        <taxon>Streptomyces</taxon>
    </lineage>
</organism>
<dbReference type="OrthoDB" id="3940231at2"/>
<dbReference type="AlphaFoldDB" id="G2GIK5"/>